<feature type="compositionally biased region" description="Low complexity" evidence="1">
    <location>
        <begin position="135"/>
        <end position="147"/>
    </location>
</feature>
<feature type="compositionally biased region" description="Low complexity" evidence="1">
    <location>
        <begin position="9"/>
        <end position="22"/>
    </location>
</feature>
<feature type="compositionally biased region" description="Polar residues" evidence="1">
    <location>
        <begin position="348"/>
        <end position="378"/>
    </location>
</feature>
<reference evidence="3 4" key="1">
    <citation type="submission" date="2016-02" db="EMBL/GenBank/DDBJ databases">
        <title>Complete genome sequence and transcriptome regulation of the pentose utilising yeast Sugiyamaella lignohabitans.</title>
        <authorList>
            <person name="Bellasio M."/>
            <person name="Peymann A."/>
            <person name="Valli M."/>
            <person name="Sipitzky M."/>
            <person name="Graf A."/>
            <person name="Sauer M."/>
            <person name="Marx H."/>
            <person name="Mattanovich D."/>
        </authorList>
    </citation>
    <scope>NUCLEOTIDE SEQUENCE [LARGE SCALE GENOMIC DNA]</scope>
    <source>
        <strain evidence="3 4">CBS 10342</strain>
    </source>
</reference>
<dbReference type="GeneID" id="30033350"/>
<feature type="compositionally biased region" description="Polar residues" evidence="1">
    <location>
        <begin position="69"/>
        <end position="123"/>
    </location>
</feature>
<feature type="compositionally biased region" description="Polar residues" evidence="1">
    <location>
        <begin position="23"/>
        <end position="32"/>
    </location>
</feature>
<dbReference type="SUPFAM" id="SSF53335">
    <property type="entry name" value="S-adenosyl-L-methionine-dependent methyltransferases"/>
    <property type="match status" value="1"/>
</dbReference>
<feature type="compositionally biased region" description="Polar residues" evidence="1">
    <location>
        <begin position="430"/>
        <end position="447"/>
    </location>
</feature>
<evidence type="ECO:0000259" key="2">
    <source>
        <dbReference type="Pfam" id="PF08241"/>
    </source>
</evidence>
<evidence type="ECO:0000313" key="3">
    <source>
        <dbReference type="EMBL" id="ANB13255.1"/>
    </source>
</evidence>
<protein>
    <recommendedName>
        <fullName evidence="2">Methyltransferase type 11 domain-containing protein</fullName>
    </recommendedName>
</protein>
<feature type="region of interest" description="Disordered" evidence="1">
    <location>
        <begin position="402"/>
        <end position="447"/>
    </location>
</feature>
<feature type="region of interest" description="Disordered" evidence="1">
    <location>
        <begin position="469"/>
        <end position="504"/>
    </location>
</feature>
<feature type="compositionally biased region" description="Low complexity" evidence="1">
    <location>
        <begin position="208"/>
        <end position="220"/>
    </location>
</feature>
<dbReference type="Pfam" id="PF08241">
    <property type="entry name" value="Methyltransf_11"/>
    <property type="match status" value="1"/>
</dbReference>
<keyword evidence="4" id="KW-1185">Reference proteome</keyword>
<dbReference type="CDD" id="cd02440">
    <property type="entry name" value="AdoMet_MTases"/>
    <property type="match status" value="1"/>
</dbReference>
<name>A0A167DSW7_9ASCO</name>
<feature type="compositionally biased region" description="Low complexity" evidence="1">
    <location>
        <begin position="404"/>
        <end position="422"/>
    </location>
</feature>
<feature type="compositionally biased region" description="Polar residues" evidence="1">
    <location>
        <begin position="560"/>
        <end position="580"/>
    </location>
</feature>
<feature type="region of interest" description="Disordered" evidence="1">
    <location>
        <begin position="1"/>
        <end position="329"/>
    </location>
</feature>
<dbReference type="OrthoDB" id="10017101at2759"/>
<dbReference type="KEGG" id="slb:AWJ20_1537"/>
<dbReference type="InterPro" id="IPR013216">
    <property type="entry name" value="Methyltransf_11"/>
</dbReference>
<feature type="compositionally biased region" description="Low complexity" evidence="1">
    <location>
        <begin position="165"/>
        <end position="176"/>
    </location>
</feature>
<proteinExistence type="predicted"/>
<feature type="compositionally biased region" description="Polar residues" evidence="1">
    <location>
        <begin position="184"/>
        <end position="194"/>
    </location>
</feature>
<dbReference type="EMBL" id="CP014501">
    <property type="protein sequence ID" value="ANB13255.1"/>
    <property type="molecule type" value="Genomic_DNA"/>
</dbReference>
<evidence type="ECO:0000256" key="1">
    <source>
        <dbReference type="SAM" id="MobiDB-lite"/>
    </source>
</evidence>
<sequence length="891" mass="95825">MPSFKRSSTKSAGAGSESASGSKQPSSGNLNAVSKKPMASSDNSLPMAFMHPHHYYLPQPIPQPIRKTPPQSLAKTSQESFKEPNYTTNSNPSSRDGSHGRSNSFSNTESLSTSPTNTSCLIGSSSSSKKEHHSPTASISASSSNSSHPKQPVLSHFFSSRKSRIASISRNSSPSLSEDDASSVNSTKEPSSTHRPLMFFGGGGSGNNGSSSQRNRSNSQPQISDPSHLSSYRTLSTEDEDCHLRVPRKTNTSPPMHIAHDSLPSTTDSRYATSPVTTTDMSNGVRSNSVMSTDSSLGYRRNSSVSQDTNPVSFGSLASPPGGAYRKKSDAGLLTPQTTVLGEGIRTGSISAGSTSPAKSSGNTTAPGTPSIAIQPNNTPEALVGNVLENYYTQLATKQKNDNAARAASASSHSSTPTASTLPTPPADAQNQDMSPKSHPLQSSTPSIQFLSLGSSSLAPNVAIGTPIIRSTSENGSEPAPIKVPSTNRTRSTGSASPLSSSLGTATSVAGLGSATYMNKVSDHLNLESSSSTSSLPPRKLSQVSQLSQVSAASSAGSLPGTTSSTPRNTGRSTSSPTSDVASANKMVWEMFVKFVSNSRLSDSLIYAATRKEAWLQYSDTGFRNTHIIELWLMMALRFLFQNQLLFSPKALEAVAESSGKCVLDIQGVFKDHWAWQLAIDHPDAMVYGLKFDPSQTTYSSPPNHEGPANYIPFVGHSLSQLPFDDNFFDVISAKTLWYLLKSDQWDVVIKELYRILKPGGVIELLISDYTLLNRSPIDQNLWDRYQDGVLARNIEPFPSYKCAARLHNAGFQDIHRAMVALPRAWGGQIGQLTDLLSSYYTLSLVKYFSDFQPHEVEAFKYRSKHAIEMHHYEAGSIFLFYGTKPEPQNK</sequence>
<feature type="compositionally biased region" description="Polar residues" evidence="1">
    <location>
        <begin position="221"/>
        <end position="235"/>
    </location>
</feature>
<feature type="compositionally biased region" description="Polar residues" evidence="1">
    <location>
        <begin position="263"/>
        <end position="313"/>
    </location>
</feature>
<dbReference type="Gene3D" id="3.40.50.150">
    <property type="entry name" value="Vaccinia Virus protein VP39"/>
    <property type="match status" value="1"/>
</dbReference>
<organism evidence="3 4">
    <name type="scientific">Sugiyamaella lignohabitans</name>
    <dbReference type="NCBI Taxonomy" id="796027"/>
    <lineage>
        <taxon>Eukaryota</taxon>
        <taxon>Fungi</taxon>
        <taxon>Dikarya</taxon>
        <taxon>Ascomycota</taxon>
        <taxon>Saccharomycotina</taxon>
        <taxon>Dipodascomycetes</taxon>
        <taxon>Dipodascales</taxon>
        <taxon>Trichomonascaceae</taxon>
        <taxon>Sugiyamaella</taxon>
    </lineage>
</organism>
<feature type="region of interest" description="Disordered" evidence="1">
    <location>
        <begin position="552"/>
        <end position="580"/>
    </location>
</feature>
<feature type="region of interest" description="Disordered" evidence="1">
    <location>
        <begin position="342"/>
        <end position="378"/>
    </location>
</feature>
<gene>
    <name evidence="3" type="ORF">AWJ20_1537</name>
</gene>
<dbReference type="RefSeq" id="XP_018735732.1">
    <property type="nucleotide sequence ID" value="XM_018878427.1"/>
</dbReference>
<dbReference type="Proteomes" id="UP000189580">
    <property type="component" value="Chromosome a"/>
</dbReference>
<feature type="compositionally biased region" description="Low complexity" evidence="1">
    <location>
        <begin position="492"/>
        <end position="504"/>
    </location>
</feature>
<feature type="domain" description="Methyltransferase type 11" evidence="2">
    <location>
        <begin position="685"/>
        <end position="763"/>
    </location>
</feature>
<dbReference type="AlphaFoldDB" id="A0A167DSW7"/>
<dbReference type="InterPro" id="IPR029063">
    <property type="entry name" value="SAM-dependent_MTases_sf"/>
</dbReference>
<evidence type="ECO:0000313" key="4">
    <source>
        <dbReference type="Proteomes" id="UP000189580"/>
    </source>
</evidence>
<accession>A0A167DSW7</accession>
<dbReference type="GO" id="GO:0008757">
    <property type="term" value="F:S-adenosylmethionine-dependent methyltransferase activity"/>
    <property type="evidence" value="ECO:0007669"/>
    <property type="project" value="InterPro"/>
</dbReference>